<comment type="caution">
    <text evidence="2">The sequence shown here is derived from an EMBL/GenBank/DDBJ whole genome shotgun (WGS) entry which is preliminary data.</text>
</comment>
<dbReference type="OrthoDB" id="5807119at2759"/>
<accession>A0A2T7PFH4</accession>
<dbReference type="PROSITE" id="PS50913">
    <property type="entry name" value="GRIP"/>
    <property type="match status" value="1"/>
</dbReference>
<dbReference type="Pfam" id="PF01465">
    <property type="entry name" value="GRIP"/>
    <property type="match status" value="1"/>
</dbReference>
<evidence type="ECO:0000313" key="3">
    <source>
        <dbReference type="Proteomes" id="UP000245119"/>
    </source>
</evidence>
<dbReference type="InterPro" id="IPR000237">
    <property type="entry name" value="GRIP_dom"/>
</dbReference>
<dbReference type="EMBL" id="PZQS01000004">
    <property type="protein sequence ID" value="PVD32167.1"/>
    <property type="molecule type" value="Genomic_DNA"/>
</dbReference>
<organism evidence="2 3">
    <name type="scientific">Pomacea canaliculata</name>
    <name type="common">Golden apple snail</name>
    <dbReference type="NCBI Taxonomy" id="400727"/>
    <lineage>
        <taxon>Eukaryota</taxon>
        <taxon>Metazoa</taxon>
        <taxon>Spiralia</taxon>
        <taxon>Lophotrochozoa</taxon>
        <taxon>Mollusca</taxon>
        <taxon>Gastropoda</taxon>
        <taxon>Caenogastropoda</taxon>
        <taxon>Architaenioglossa</taxon>
        <taxon>Ampullarioidea</taxon>
        <taxon>Ampullariidae</taxon>
        <taxon>Pomacea</taxon>
    </lineage>
</organism>
<dbReference type="AlphaFoldDB" id="A0A2T7PFH4"/>
<keyword evidence="3" id="KW-1185">Reference proteome</keyword>
<proteinExistence type="predicted"/>
<evidence type="ECO:0000313" key="2">
    <source>
        <dbReference type="EMBL" id="PVD32167.1"/>
    </source>
</evidence>
<protein>
    <recommendedName>
        <fullName evidence="1">GRIP domain-containing protein</fullName>
    </recommendedName>
</protein>
<reference evidence="2 3" key="1">
    <citation type="submission" date="2018-04" db="EMBL/GenBank/DDBJ databases">
        <title>The genome of golden apple snail Pomacea canaliculata provides insight into stress tolerance and invasive adaptation.</title>
        <authorList>
            <person name="Liu C."/>
            <person name="Liu B."/>
            <person name="Ren Y."/>
            <person name="Zhang Y."/>
            <person name="Wang H."/>
            <person name="Li S."/>
            <person name="Jiang F."/>
            <person name="Yin L."/>
            <person name="Zhang G."/>
            <person name="Qian W."/>
            <person name="Fan W."/>
        </authorList>
    </citation>
    <scope>NUCLEOTIDE SEQUENCE [LARGE SCALE GENOMIC DNA]</scope>
    <source>
        <strain evidence="2">SZHN2017</strain>
        <tissue evidence="2">Muscle</tissue>
    </source>
</reference>
<feature type="domain" description="GRIP" evidence="1">
    <location>
        <begin position="49"/>
        <end position="99"/>
    </location>
</feature>
<name>A0A2T7PFH4_POMCA</name>
<gene>
    <name evidence="2" type="ORF">C0Q70_07596</name>
</gene>
<sequence length="112" mass="13012">MQAKIVQKDPQMKGTLTDLHNKLVRTQAELAKWQTLQRHEAYYKMPVPDTEAETTLSFLKDAVYHYLTADTFKDGDDHLRAIVRILKFSDAQKEKISKVRIRQRNKSLTGLP</sequence>
<dbReference type="Proteomes" id="UP000245119">
    <property type="component" value="Linkage Group LG4"/>
</dbReference>
<evidence type="ECO:0000259" key="1">
    <source>
        <dbReference type="PROSITE" id="PS50913"/>
    </source>
</evidence>